<dbReference type="NCBIfam" id="TIGR01641">
    <property type="entry name" value="phageSPP1_gp7"/>
    <property type="match status" value="1"/>
</dbReference>
<keyword evidence="1" id="KW-0175">Coiled coil</keyword>
<protein>
    <submittedName>
        <fullName evidence="4">Minor capsid protein</fullName>
    </submittedName>
</protein>
<dbReference type="SUPFAM" id="SSF56399">
    <property type="entry name" value="ADP-ribosylation"/>
    <property type="match status" value="1"/>
</dbReference>
<sequence length="502" mass="58850">MKNRDYWKERALELEQSNHQSAQQLYERLDKAYRQADQEIEKQIRSWYQKFAGNNKISIQEAKQWMSKKDLEEFKWNVQQYIAYGEENAINHQWLKQLKNASAHFHISRLEGLKITLQQLLEQLFGNYLDDFDSTIKNIYLESYYHSIFDIQQGFQIGWTIGEISQKKLNQILQSPWATDGKNFSERIWDDRVKLVNILGEELTRMVLLGDDPNKAIENITKKMGTSRKNAERLVLTESAYFAVNAQHDSFLDLDVKEYEIVEALDGKTCKECGDMDGKHYHMSEYEPGITAPIFHPRCRGCIAPYFDDEFELGAERAARGEDGKTYYIPANMTYKQWKKEYVKKEDLTDEVNTDKIKLTEKEERAFNGYLSSESYKINSELRSGKQLSEEQKQFIKELDSALNKMPIYKGTVYRSLSDLEIEDIAAFLSEHTSGKEIEFPAYTSTATQIYDKSFPIQYVIQSKTGRDIQQFNPEEHEILFLHHTKFKVNKVEAHTIFMEEV</sequence>
<dbReference type="Pfam" id="PF03496">
    <property type="entry name" value="ADPrib_exo_Tox"/>
    <property type="match status" value="1"/>
</dbReference>
<evidence type="ECO:0000256" key="1">
    <source>
        <dbReference type="SAM" id="Coils"/>
    </source>
</evidence>
<dbReference type="Gene3D" id="3.90.176.10">
    <property type="entry name" value="Toxin ADP-ribosyltransferase, Chain A, domain 1"/>
    <property type="match status" value="1"/>
</dbReference>
<dbReference type="Proteomes" id="UP000649151">
    <property type="component" value="Unassembled WGS sequence"/>
</dbReference>
<dbReference type="InterPro" id="IPR006528">
    <property type="entry name" value="Phage_head_morphogenesis_dom"/>
</dbReference>
<feature type="domain" description="Phage head morphogenesis" evidence="3">
    <location>
        <begin position="200"/>
        <end position="301"/>
    </location>
</feature>
<evidence type="ECO:0000313" key="5">
    <source>
        <dbReference type="Proteomes" id="UP000649151"/>
    </source>
</evidence>
<name>A0ABR7INR8_9CLOT</name>
<gene>
    <name evidence="4" type="ORF">H8Z77_01800</name>
</gene>
<feature type="domain" description="ADP ribosyltransferase" evidence="2">
    <location>
        <begin position="335"/>
        <end position="494"/>
    </location>
</feature>
<proteinExistence type="predicted"/>
<evidence type="ECO:0000259" key="3">
    <source>
        <dbReference type="Pfam" id="PF04233"/>
    </source>
</evidence>
<accession>A0ABR7INR8</accession>
<dbReference type="PROSITE" id="PS51996">
    <property type="entry name" value="TR_MART"/>
    <property type="match status" value="1"/>
</dbReference>
<keyword evidence="5" id="KW-1185">Reference proteome</keyword>
<evidence type="ECO:0000259" key="2">
    <source>
        <dbReference type="Pfam" id="PF03496"/>
    </source>
</evidence>
<dbReference type="EMBL" id="JACOQK010000001">
    <property type="protein sequence ID" value="MBC5786756.1"/>
    <property type="molecule type" value="Genomic_DNA"/>
</dbReference>
<dbReference type="Pfam" id="PF04233">
    <property type="entry name" value="Phage_Mu_F"/>
    <property type="match status" value="1"/>
</dbReference>
<comment type="caution">
    <text evidence="4">The sequence shown here is derived from an EMBL/GenBank/DDBJ whole genome shotgun (WGS) entry which is preliminary data.</text>
</comment>
<organism evidence="4 5">
    <name type="scientific">Clostridium facile</name>
    <dbReference type="NCBI Taxonomy" id="2763035"/>
    <lineage>
        <taxon>Bacteria</taxon>
        <taxon>Bacillati</taxon>
        <taxon>Bacillota</taxon>
        <taxon>Clostridia</taxon>
        <taxon>Eubacteriales</taxon>
        <taxon>Clostridiaceae</taxon>
        <taxon>Clostridium</taxon>
    </lineage>
</organism>
<dbReference type="RefSeq" id="WP_186995987.1">
    <property type="nucleotide sequence ID" value="NZ_JACOQK010000001.1"/>
</dbReference>
<feature type="coiled-coil region" evidence="1">
    <location>
        <begin position="12"/>
        <end position="46"/>
    </location>
</feature>
<reference evidence="4 5" key="1">
    <citation type="submission" date="2020-08" db="EMBL/GenBank/DDBJ databases">
        <title>Genome public.</title>
        <authorList>
            <person name="Liu C."/>
            <person name="Sun Q."/>
        </authorList>
    </citation>
    <scope>NUCLEOTIDE SEQUENCE [LARGE SCALE GENOMIC DNA]</scope>
    <source>
        <strain evidence="4 5">NSJ-27</strain>
    </source>
</reference>
<dbReference type="InterPro" id="IPR003540">
    <property type="entry name" value="ADP-ribosyltransferase"/>
</dbReference>
<evidence type="ECO:0000313" key="4">
    <source>
        <dbReference type="EMBL" id="MBC5786756.1"/>
    </source>
</evidence>